<sequence>MGVLATDSEEETPEVKPRQCHAPNDNSRKLEILETQRRKQWSNRQAAKHFGVAEASIRKWKLLEDRLAAAPASRKRLSGGGQKAKNPELARTLMEWMDVQMKEGVLVSGAMLKSEARRILGDDDSFKASNGWLSCLKKRHGLRCTKRGKNGFTSL</sequence>
<gene>
    <name evidence="5" type="primary">LOC118403536</name>
</gene>
<dbReference type="InterPro" id="IPR009057">
    <property type="entry name" value="Homeodomain-like_sf"/>
</dbReference>
<dbReference type="AlphaFoldDB" id="A0A9J7KGY2"/>
<evidence type="ECO:0000313" key="5">
    <source>
        <dbReference type="RefSeq" id="XP_035658162.1"/>
    </source>
</evidence>
<proteinExistence type="predicted"/>
<dbReference type="Proteomes" id="UP000001554">
    <property type="component" value="Chromosome 16"/>
</dbReference>
<dbReference type="Pfam" id="PF03221">
    <property type="entry name" value="HTH_Tnp_Tc5"/>
    <property type="match status" value="1"/>
</dbReference>
<reference evidence="5" key="2">
    <citation type="submission" date="2025-08" db="UniProtKB">
        <authorList>
            <consortium name="RefSeq"/>
        </authorList>
    </citation>
    <scope>IDENTIFICATION</scope>
    <source>
        <strain evidence="5">S238N-H82</strain>
        <tissue evidence="5">Testes</tissue>
    </source>
</reference>
<organism evidence="4 5">
    <name type="scientific">Branchiostoma floridae</name>
    <name type="common">Florida lancelet</name>
    <name type="synonym">Amphioxus</name>
    <dbReference type="NCBI Taxonomy" id="7739"/>
    <lineage>
        <taxon>Eukaryota</taxon>
        <taxon>Metazoa</taxon>
        <taxon>Chordata</taxon>
        <taxon>Cephalochordata</taxon>
        <taxon>Leptocardii</taxon>
        <taxon>Amphioxiformes</taxon>
        <taxon>Branchiostomatidae</taxon>
        <taxon>Branchiostoma</taxon>
    </lineage>
</organism>
<keyword evidence="1" id="KW-0238">DNA-binding</keyword>
<dbReference type="InterPro" id="IPR050863">
    <property type="entry name" value="CenT-Element_Derived"/>
</dbReference>
<protein>
    <submittedName>
        <fullName evidence="5">Tigger transposable element-derived protein 2-like</fullName>
    </submittedName>
</protein>
<dbReference type="KEGG" id="bfo:118403536"/>
<accession>A0A9J7KGY2</accession>
<dbReference type="SMART" id="SM00674">
    <property type="entry name" value="CENPB"/>
    <property type="match status" value="1"/>
</dbReference>
<dbReference type="OMA" id="RKQWSNR"/>
<evidence type="ECO:0000259" key="3">
    <source>
        <dbReference type="PROSITE" id="PS51253"/>
    </source>
</evidence>
<dbReference type="PROSITE" id="PS51253">
    <property type="entry name" value="HTH_CENPB"/>
    <property type="match status" value="1"/>
</dbReference>
<feature type="domain" description="HTH CENPB-type" evidence="3">
    <location>
        <begin position="77"/>
        <end position="146"/>
    </location>
</feature>
<dbReference type="InterPro" id="IPR006600">
    <property type="entry name" value="HTH_CenpB_DNA-bd_dom"/>
</dbReference>
<dbReference type="GO" id="GO:0003677">
    <property type="term" value="F:DNA binding"/>
    <property type="evidence" value="ECO:0007669"/>
    <property type="project" value="UniProtKB-KW"/>
</dbReference>
<feature type="region of interest" description="Disordered" evidence="2">
    <location>
        <begin position="1"/>
        <end position="29"/>
    </location>
</feature>
<dbReference type="Gene3D" id="1.10.10.60">
    <property type="entry name" value="Homeodomain-like"/>
    <property type="match status" value="1"/>
</dbReference>
<dbReference type="RefSeq" id="XP_035658162.1">
    <property type="nucleotide sequence ID" value="XM_035802269.1"/>
</dbReference>
<dbReference type="PANTHER" id="PTHR19303">
    <property type="entry name" value="TRANSPOSON"/>
    <property type="match status" value="1"/>
</dbReference>
<name>A0A9J7KGY2_BRAFL</name>
<keyword evidence="4" id="KW-1185">Reference proteome</keyword>
<dbReference type="OrthoDB" id="5919228at2759"/>
<dbReference type="SUPFAM" id="SSF46689">
    <property type="entry name" value="Homeodomain-like"/>
    <property type="match status" value="1"/>
</dbReference>
<evidence type="ECO:0000256" key="2">
    <source>
        <dbReference type="SAM" id="MobiDB-lite"/>
    </source>
</evidence>
<reference evidence="4" key="1">
    <citation type="journal article" date="2020" name="Nat. Ecol. Evol.">
        <title>Deeply conserved synteny resolves early events in vertebrate evolution.</title>
        <authorList>
            <person name="Simakov O."/>
            <person name="Marletaz F."/>
            <person name="Yue J.X."/>
            <person name="O'Connell B."/>
            <person name="Jenkins J."/>
            <person name="Brandt A."/>
            <person name="Calef R."/>
            <person name="Tung C.H."/>
            <person name="Huang T.K."/>
            <person name="Schmutz J."/>
            <person name="Satoh N."/>
            <person name="Yu J.K."/>
            <person name="Putnam N.H."/>
            <person name="Green R.E."/>
            <person name="Rokhsar D.S."/>
        </authorList>
    </citation>
    <scope>NUCLEOTIDE SEQUENCE [LARGE SCALE GENOMIC DNA]</scope>
    <source>
        <strain evidence="4">S238N-H82</strain>
    </source>
</reference>
<evidence type="ECO:0000256" key="1">
    <source>
        <dbReference type="ARBA" id="ARBA00023125"/>
    </source>
</evidence>
<dbReference type="PANTHER" id="PTHR19303:SF73">
    <property type="entry name" value="PROTEIN PDC2"/>
    <property type="match status" value="1"/>
</dbReference>
<evidence type="ECO:0000313" key="4">
    <source>
        <dbReference type="Proteomes" id="UP000001554"/>
    </source>
</evidence>
<dbReference type="GeneID" id="118403536"/>